<dbReference type="OMA" id="PQLAWEY"/>
<dbReference type="FunFam" id="3.90.70.10:FF:000031">
    <property type="entry name" value="Cathepsin B"/>
    <property type="match status" value="1"/>
</dbReference>
<keyword evidence="4" id="KW-0378">Hydrolase</keyword>
<evidence type="ECO:0000256" key="2">
    <source>
        <dbReference type="ARBA" id="ARBA00022670"/>
    </source>
</evidence>
<keyword evidence="10" id="KW-1185">Reference proteome</keyword>
<keyword evidence="6" id="KW-0865">Zymogen</keyword>
<comment type="similarity">
    <text evidence="1">Belongs to the peptidase C1 family.</text>
</comment>
<sequence>MLQFICLIISLVSARNPFITAFVNSIKTTWTATNYERWNEKSDGFYSKYFNVIVDHSEPVEYKYHEKLENLPPSFSAQEKWPGCPSIELIPDQGNCGSCWAVSAASTMSDRLCIASGQTDKRQISAEDLLSCCGINCELDGNGGCDGGYPYGAWKYLRVDGIVTGGTYNDFSLCKPYSFPPCSHGNDSGKYSKCENDFFMLTEVTPSCTKKCHPQFSRTYDVDKIRSRENPYKLIKDQEQIKNEIYLNGPVQAVFTVFDDFLNYKSGVYQQTTGQRRGKHAVKIIGWGTENGVPYWEAINSWNDGWGINGKFKILRGFNHLDIEGEVYASII</sequence>
<feature type="domain" description="Peptidase C1A papain C-terminal" evidence="8">
    <location>
        <begin position="71"/>
        <end position="331"/>
    </location>
</feature>
<dbReference type="SMART" id="SM00645">
    <property type="entry name" value="Pept_C1"/>
    <property type="match status" value="1"/>
</dbReference>
<name>A0BLX3_PARTE</name>
<dbReference type="RefSeq" id="XP_001426938.1">
    <property type="nucleotide sequence ID" value="XM_001426901.2"/>
</dbReference>
<dbReference type="PANTHER" id="PTHR12411">
    <property type="entry name" value="CYSTEINE PROTEASE FAMILY C1-RELATED"/>
    <property type="match status" value="1"/>
</dbReference>
<dbReference type="GO" id="GO:0005764">
    <property type="term" value="C:lysosome"/>
    <property type="evidence" value="ECO:0000318"/>
    <property type="project" value="GO_Central"/>
</dbReference>
<dbReference type="PRINTS" id="PR00705">
    <property type="entry name" value="PAPAIN"/>
</dbReference>
<dbReference type="Gene3D" id="3.90.70.10">
    <property type="entry name" value="Cysteine proteinases"/>
    <property type="match status" value="1"/>
</dbReference>
<dbReference type="HOGENOM" id="CLU_012184_3_3_1"/>
<reference evidence="9 10" key="1">
    <citation type="journal article" date="2006" name="Nature">
        <title>Global trends of whole-genome duplications revealed by the ciliate Paramecium tetraurelia.</title>
        <authorList>
            <consortium name="Genoscope"/>
            <person name="Aury J.-M."/>
            <person name="Jaillon O."/>
            <person name="Duret L."/>
            <person name="Noel B."/>
            <person name="Jubin C."/>
            <person name="Porcel B.M."/>
            <person name="Segurens B."/>
            <person name="Daubin V."/>
            <person name="Anthouard V."/>
            <person name="Aiach N."/>
            <person name="Arnaiz O."/>
            <person name="Billaut A."/>
            <person name="Beisson J."/>
            <person name="Blanc I."/>
            <person name="Bouhouche K."/>
            <person name="Camara F."/>
            <person name="Duharcourt S."/>
            <person name="Guigo R."/>
            <person name="Gogendeau D."/>
            <person name="Katinka M."/>
            <person name="Keller A.-M."/>
            <person name="Kissmehl R."/>
            <person name="Klotz C."/>
            <person name="Koll F."/>
            <person name="Le Moue A."/>
            <person name="Lepere C."/>
            <person name="Malinsky S."/>
            <person name="Nowacki M."/>
            <person name="Nowak J.K."/>
            <person name="Plattner H."/>
            <person name="Poulain J."/>
            <person name="Ruiz F."/>
            <person name="Serrano V."/>
            <person name="Zagulski M."/>
            <person name="Dessen P."/>
            <person name="Betermier M."/>
            <person name="Weissenbach J."/>
            <person name="Scarpelli C."/>
            <person name="Schachter V."/>
            <person name="Sperling L."/>
            <person name="Meyer E."/>
            <person name="Cohen J."/>
            <person name="Wincker P."/>
        </authorList>
    </citation>
    <scope>NUCLEOTIDE SEQUENCE [LARGE SCALE GENOMIC DNA]</scope>
    <source>
        <strain evidence="9 10">Stock d4-2</strain>
    </source>
</reference>
<proteinExistence type="inferred from homology"/>
<gene>
    <name evidence="9" type="ORF">GSPATT00030174001</name>
</gene>
<protein>
    <recommendedName>
        <fullName evidence="8">Peptidase C1A papain C-terminal domain-containing protein</fullName>
    </recommendedName>
</protein>
<evidence type="ECO:0000256" key="7">
    <source>
        <dbReference type="ARBA" id="ARBA00023157"/>
    </source>
</evidence>
<accession>A0BLX3</accession>
<dbReference type="eggNOG" id="KOG1543">
    <property type="taxonomic scope" value="Eukaryota"/>
</dbReference>
<organism evidence="9 10">
    <name type="scientific">Paramecium tetraurelia</name>
    <dbReference type="NCBI Taxonomy" id="5888"/>
    <lineage>
        <taxon>Eukaryota</taxon>
        <taxon>Sar</taxon>
        <taxon>Alveolata</taxon>
        <taxon>Ciliophora</taxon>
        <taxon>Intramacronucleata</taxon>
        <taxon>Oligohymenophorea</taxon>
        <taxon>Peniculida</taxon>
        <taxon>Parameciidae</taxon>
        <taxon>Paramecium</taxon>
    </lineage>
</organism>
<dbReference type="CDD" id="cd02620">
    <property type="entry name" value="Peptidase_C1A_CathepsinB"/>
    <property type="match status" value="1"/>
</dbReference>
<dbReference type="PROSITE" id="PS00139">
    <property type="entry name" value="THIOL_PROTEASE_CYS"/>
    <property type="match status" value="1"/>
</dbReference>
<dbReference type="InterPro" id="IPR000668">
    <property type="entry name" value="Peptidase_C1A_C"/>
</dbReference>
<dbReference type="InterPro" id="IPR000169">
    <property type="entry name" value="Pept_cys_AS"/>
</dbReference>
<dbReference type="KEGG" id="ptm:GSPATT00030174001"/>
<evidence type="ECO:0000313" key="9">
    <source>
        <dbReference type="EMBL" id="CAK59540.1"/>
    </source>
</evidence>
<dbReference type="Proteomes" id="UP000000600">
    <property type="component" value="Unassembled WGS sequence"/>
</dbReference>
<evidence type="ECO:0000256" key="5">
    <source>
        <dbReference type="ARBA" id="ARBA00022807"/>
    </source>
</evidence>
<dbReference type="AlphaFoldDB" id="A0BLX3"/>
<evidence type="ECO:0000256" key="1">
    <source>
        <dbReference type="ARBA" id="ARBA00008455"/>
    </source>
</evidence>
<dbReference type="OrthoDB" id="640249at2759"/>
<evidence type="ECO:0000256" key="3">
    <source>
        <dbReference type="ARBA" id="ARBA00022729"/>
    </source>
</evidence>
<dbReference type="InterPro" id="IPR038765">
    <property type="entry name" value="Papain-like_cys_pep_sf"/>
</dbReference>
<dbReference type="InterPro" id="IPR013128">
    <property type="entry name" value="Peptidase_C1A"/>
</dbReference>
<dbReference type="Pfam" id="PF00112">
    <property type="entry name" value="Peptidase_C1"/>
    <property type="match status" value="1"/>
</dbReference>
<evidence type="ECO:0000259" key="8">
    <source>
        <dbReference type="SMART" id="SM00645"/>
    </source>
</evidence>
<dbReference type="GO" id="GO:0051603">
    <property type="term" value="P:proteolysis involved in protein catabolic process"/>
    <property type="evidence" value="ECO:0000318"/>
    <property type="project" value="GO_Central"/>
</dbReference>
<dbReference type="STRING" id="5888.A0BLX3"/>
<keyword evidence="3" id="KW-0732">Signal</keyword>
<dbReference type="SUPFAM" id="SSF54001">
    <property type="entry name" value="Cysteine proteinases"/>
    <property type="match status" value="1"/>
</dbReference>
<dbReference type="GO" id="GO:0004197">
    <property type="term" value="F:cysteine-type endopeptidase activity"/>
    <property type="evidence" value="ECO:0000318"/>
    <property type="project" value="GO_Central"/>
</dbReference>
<evidence type="ECO:0000256" key="4">
    <source>
        <dbReference type="ARBA" id="ARBA00022801"/>
    </source>
</evidence>
<dbReference type="EMBL" id="CT868003">
    <property type="protein sequence ID" value="CAK59540.1"/>
    <property type="molecule type" value="Genomic_DNA"/>
</dbReference>
<evidence type="ECO:0000313" key="10">
    <source>
        <dbReference type="Proteomes" id="UP000000600"/>
    </source>
</evidence>
<dbReference type="InParanoid" id="A0BLX3"/>
<dbReference type="GO" id="GO:0005615">
    <property type="term" value="C:extracellular space"/>
    <property type="evidence" value="ECO:0000318"/>
    <property type="project" value="GO_Central"/>
</dbReference>
<evidence type="ECO:0000256" key="6">
    <source>
        <dbReference type="ARBA" id="ARBA00023145"/>
    </source>
</evidence>
<keyword evidence="2" id="KW-0645">Protease</keyword>
<dbReference type="GeneID" id="5012722"/>
<keyword evidence="5" id="KW-0788">Thiol protease</keyword>
<keyword evidence="7" id="KW-1015">Disulfide bond</keyword>